<name>A0A1D6YDB7_FUNMO</name>
<organism evidence="3">
    <name type="scientific">Funneliformis mosseae</name>
    <name type="common">Endomycorrhizal fungus</name>
    <name type="synonym">Glomus mosseae</name>
    <dbReference type="NCBI Taxonomy" id="27381"/>
    <lineage>
        <taxon>Eukaryota</taxon>
        <taxon>Fungi</taxon>
        <taxon>Fungi incertae sedis</taxon>
        <taxon>Mucoromycota</taxon>
        <taxon>Glomeromycotina</taxon>
        <taxon>Glomeromycetes</taxon>
        <taxon>Glomerales</taxon>
        <taxon>Glomeraceae</taxon>
        <taxon>Funneliformis</taxon>
    </lineage>
</organism>
<dbReference type="EMBL" id="KT371477">
    <property type="protein sequence ID" value="AMP88027.1"/>
    <property type="molecule type" value="Genomic_DNA"/>
</dbReference>
<keyword evidence="3" id="KW-0540">Nuclease</keyword>
<protein>
    <submittedName>
        <fullName evidence="3">LAGLIDADG homing endonuclease</fullName>
    </submittedName>
</protein>
<keyword evidence="3" id="KW-0378">Hydrolase</keyword>
<evidence type="ECO:0000313" key="3">
    <source>
        <dbReference type="EMBL" id="AMP88027.1"/>
    </source>
</evidence>
<dbReference type="Gene3D" id="3.10.28.10">
    <property type="entry name" value="Homing endonucleases"/>
    <property type="match status" value="1"/>
</dbReference>
<evidence type="ECO:0000259" key="2">
    <source>
        <dbReference type="Pfam" id="PF03161"/>
    </source>
</evidence>
<dbReference type="Pfam" id="PF03161">
    <property type="entry name" value="LAGLIDADG_2"/>
    <property type="match status" value="1"/>
</dbReference>
<dbReference type="AlphaFoldDB" id="A0A1D6YDB7"/>
<dbReference type="InterPro" id="IPR004860">
    <property type="entry name" value="LAGLIDADG_dom"/>
</dbReference>
<feature type="compositionally biased region" description="Polar residues" evidence="1">
    <location>
        <begin position="84"/>
        <end position="94"/>
    </location>
</feature>
<accession>A0A1D6YDB7</accession>
<dbReference type="GO" id="GO:0004519">
    <property type="term" value="F:endonuclease activity"/>
    <property type="evidence" value="ECO:0007669"/>
    <property type="project" value="UniProtKB-KW"/>
</dbReference>
<keyword evidence="3" id="KW-0255">Endonuclease</keyword>
<dbReference type="SUPFAM" id="SSF55608">
    <property type="entry name" value="Homing endonucleases"/>
    <property type="match status" value="1"/>
</dbReference>
<gene>
    <name evidence="3" type="primary">orf101</name>
</gene>
<feature type="region of interest" description="Disordered" evidence="1">
    <location>
        <begin position="82"/>
        <end position="101"/>
    </location>
</feature>
<feature type="domain" description="Homing endonuclease LAGLIDADG" evidence="2">
    <location>
        <begin position="1"/>
        <end position="63"/>
    </location>
</feature>
<geneLocation type="mitochondrion" evidence="3"/>
<keyword evidence="3" id="KW-0496">Mitochondrion</keyword>
<reference evidence="3" key="1">
    <citation type="journal article" date="2016" name="Mycorrhiza">
        <title>The large (134.9 kb) mitochondrial genome of the glomeromycete Funneliformis mosseae.</title>
        <authorList>
            <person name="Nadimi M."/>
            <person name="Stefani F.O.P."/>
            <person name="Hijri M."/>
        </authorList>
    </citation>
    <scope>NUCLEOTIDE SEQUENCE</scope>
</reference>
<sequence>MDDGHPDRSGFILNTHSFTLEEVQLLANALRNKFDVNCSVHNRKDRGNKSHLIYIKADSWEKFKSLIEPHVIPHFAYKLVRRGSPTSGNGSSELQGVAGER</sequence>
<dbReference type="InterPro" id="IPR027434">
    <property type="entry name" value="Homing_endonucl"/>
</dbReference>
<proteinExistence type="predicted"/>
<evidence type="ECO:0000256" key="1">
    <source>
        <dbReference type="SAM" id="MobiDB-lite"/>
    </source>
</evidence>